<evidence type="ECO:0000313" key="6">
    <source>
        <dbReference type="EMBL" id="MBJ7632121.1"/>
    </source>
</evidence>
<comment type="caution">
    <text evidence="7">The sequence shown here is derived from an EMBL/GenBank/DDBJ whole genome shotgun (WGS) entry which is preliminary data.</text>
</comment>
<dbReference type="InterPro" id="IPR001478">
    <property type="entry name" value="PDZ"/>
</dbReference>
<dbReference type="PRINTS" id="PR00834">
    <property type="entry name" value="PROTEASES2C"/>
</dbReference>
<evidence type="ECO:0000313" key="7">
    <source>
        <dbReference type="EMBL" id="MBJ7638195.1"/>
    </source>
</evidence>
<keyword evidence="4" id="KW-0720">Serine protease</keyword>
<dbReference type="Proteomes" id="UP000728106">
    <property type="component" value="Unassembled WGS sequence"/>
</dbReference>
<dbReference type="GO" id="GO:0004252">
    <property type="term" value="F:serine-type endopeptidase activity"/>
    <property type="evidence" value="ECO:0007669"/>
    <property type="project" value="InterPro"/>
</dbReference>
<proteinExistence type="inferred from homology"/>
<name>A0A4Z0RDE3_WEICO</name>
<dbReference type="PANTHER" id="PTHR43343:SF3">
    <property type="entry name" value="PROTEASE DO-LIKE 8, CHLOROPLASTIC"/>
    <property type="match status" value="1"/>
</dbReference>
<comment type="similarity">
    <text evidence="1">Belongs to the peptidase S1C family.</text>
</comment>
<dbReference type="SUPFAM" id="SSF50156">
    <property type="entry name" value="PDZ domain-like"/>
    <property type="match status" value="1"/>
</dbReference>
<dbReference type="AlphaFoldDB" id="A0A4Z0RDE3"/>
<organism evidence="7 8">
    <name type="scientific">Weissella confusa</name>
    <name type="common">Lactobacillus confusus</name>
    <dbReference type="NCBI Taxonomy" id="1583"/>
    <lineage>
        <taxon>Bacteria</taxon>
        <taxon>Bacillati</taxon>
        <taxon>Bacillota</taxon>
        <taxon>Bacilli</taxon>
        <taxon>Lactobacillales</taxon>
        <taxon>Lactobacillaceae</taxon>
        <taxon>Weissella</taxon>
    </lineage>
</organism>
<evidence type="ECO:0000256" key="3">
    <source>
        <dbReference type="ARBA" id="ARBA00022801"/>
    </source>
</evidence>
<gene>
    <name evidence="7" type="ORF">HAU20_02175</name>
    <name evidence="6" type="ORF">HAU43_03245</name>
</gene>
<dbReference type="InterPro" id="IPR009003">
    <property type="entry name" value="Peptidase_S1_PA"/>
</dbReference>
<reference evidence="7 8" key="2">
    <citation type="journal article" date="2021" name="Int. J. Food Microbiol.">
        <title>Safety demonstration of a microbial species for use in the food chain: Weissella confusa.</title>
        <authorList>
            <person name="Bourdichon F."/>
            <person name="Patrone V."/>
            <person name="Fontana A."/>
            <person name="Milani G."/>
            <person name="Morelli L."/>
        </authorList>
    </citation>
    <scope>NUCLEOTIDE SEQUENCE [LARGE SCALE GENOMIC DNA]</scope>
    <source>
        <strain evidence="6">CCUG 30943</strain>
        <strain evidence="7 8">CCUG 43002</strain>
    </source>
</reference>
<evidence type="ECO:0000256" key="1">
    <source>
        <dbReference type="ARBA" id="ARBA00010541"/>
    </source>
</evidence>
<dbReference type="CDD" id="cd06781">
    <property type="entry name" value="cpPDZ_BsHtra-like"/>
    <property type="match status" value="1"/>
</dbReference>
<dbReference type="Pfam" id="PF13365">
    <property type="entry name" value="Trypsin_2"/>
    <property type="match status" value="1"/>
</dbReference>
<dbReference type="InterPro" id="IPR036034">
    <property type="entry name" value="PDZ_sf"/>
</dbReference>
<feature type="domain" description="PDZ" evidence="5">
    <location>
        <begin position="313"/>
        <end position="401"/>
    </location>
</feature>
<dbReference type="Proteomes" id="UP000808038">
    <property type="component" value="Unassembled WGS sequence"/>
</dbReference>
<dbReference type="InterPro" id="IPR043504">
    <property type="entry name" value="Peptidase_S1_PA_chymotrypsin"/>
</dbReference>
<sequence>MTENEKRSGSKSATMKVAIVGLVAGLVGGGAAAGGVAYLNNSGMLAPSAVTTGKTTPVKVSNSNVKGTSDATKAFNKVSGAVVSVINLQKQQSLGDSMFGGLTSDYGNSSSKNSDSSDLQTASEGSGVIYKKQGGTAYIVTNNHVVAGSNALQVLLSDGTKLTATLVGTDEQTDLAVLKIDSAKVSEVADFADSSKIEPGQAVLAIGSPLGSEYATSVTEGIISATKREVDATDESGNSLGKATVIQTDAAINPGNSGGPLVNLAGQVVGINSMKLASSSDGTSVEGMGFSIPSDTVVSIINELEKNGKVERPALGVTMVDLSNVSTSDQSSVLKLPTSVSGGVVVMGTTDGSAAAEAGLKKYDVITKIDDTEIAGSGDLRDALYKHKVGDTIKISYYRDGKEKTVDAKLTKTTSSLTSSSESN</sequence>
<dbReference type="InterPro" id="IPR001940">
    <property type="entry name" value="Peptidase_S1C"/>
</dbReference>
<dbReference type="PANTHER" id="PTHR43343">
    <property type="entry name" value="PEPTIDASE S12"/>
    <property type="match status" value="1"/>
</dbReference>
<evidence type="ECO:0000259" key="5">
    <source>
        <dbReference type="SMART" id="SM00228"/>
    </source>
</evidence>
<accession>A0A4Z0RDE3</accession>
<reference evidence="7" key="1">
    <citation type="submission" date="2020-02" db="EMBL/GenBank/DDBJ databases">
        <authorList>
            <person name="Fontana A."/>
            <person name="Patrone V."/>
            <person name="Morelli L."/>
        </authorList>
    </citation>
    <scope>NUCLEOTIDE SEQUENCE</scope>
    <source>
        <strain evidence="6">CCUG 30943</strain>
        <strain evidence="7">CCUG 43002</strain>
    </source>
</reference>
<dbReference type="InterPro" id="IPR051201">
    <property type="entry name" value="Chloro_Bact_Ser_Proteases"/>
</dbReference>
<evidence type="ECO:0000313" key="8">
    <source>
        <dbReference type="Proteomes" id="UP000728106"/>
    </source>
</evidence>
<protein>
    <submittedName>
        <fullName evidence="7">PDZ domain-containing protein</fullName>
    </submittedName>
</protein>
<evidence type="ECO:0000256" key="2">
    <source>
        <dbReference type="ARBA" id="ARBA00022670"/>
    </source>
</evidence>
<dbReference type="Pfam" id="PF13180">
    <property type="entry name" value="PDZ_2"/>
    <property type="match status" value="1"/>
</dbReference>
<dbReference type="EMBL" id="JAAOCX010000003">
    <property type="protein sequence ID" value="MBJ7632121.1"/>
    <property type="molecule type" value="Genomic_DNA"/>
</dbReference>
<keyword evidence="3" id="KW-0378">Hydrolase</keyword>
<keyword evidence="2" id="KW-0645">Protease</keyword>
<evidence type="ECO:0000256" key="4">
    <source>
        <dbReference type="ARBA" id="ARBA00022825"/>
    </source>
</evidence>
<dbReference type="SUPFAM" id="SSF50494">
    <property type="entry name" value="Trypsin-like serine proteases"/>
    <property type="match status" value="1"/>
</dbReference>
<dbReference type="Gene3D" id="2.30.42.10">
    <property type="match status" value="1"/>
</dbReference>
<dbReference type="EMBL" id="JAAOCP010000002">
    <property type="protein sequence ID" value="MBJ7638195.1"/>
    <property type="molecule type" value="Genomic_DNA"/>
</dbReference>
<dbReference type="GO" id="GO:0006508">
    <property type="term" value="P:proteolysis"/>
    <property type="evidence" value="ECO:0007669"/>
    <property type="project" value="UniProtKB-KW"/>
</dbReference>
<dbReference type="SMART" id="SM00228">
    <property type="entry name" value="PDZ"/>
    <property type="match status" value="1"/>
</dbReference>
<dbReference type="Gene3D" id="2.40.10.10">
    <property type="entry name" value="Trypsin-like serine proteases"/>
    <property type="match status" value="2"/>
</dbReference>
<keyword evidence="8" id="KW-1185">Reference proteome</keyword>
<dbReference type="GeneID" id="57979698"/>
<dbReference type="RefSeq" id="WP_003607874.1">
    <property type="nucleotide sequence ID" value="NZ_ALXH01000073.1"/>
</dbReference>